<feature type="transmembrane region" description="Helical" evidence="1">
    <location>
        <begin position="15"/>
        <end position="38"/>
    </location>
</feature>
<organism evidence="2 3">
    <name type="scientific">Hyphobacterium marinum</name>
    <dbReference type="NCBI Taxonomy" id="3116574"/>
    <lineage>
        <taxon>Bacteria</taxon>
        <taxon>Pseudomonadati</taxon>
        <taxon>Pseudomonadota</taxon>
        <taxon>Alphaproteobacteria</taxon>
        <taxon>Maricaulales</taxon>
        <taxon>Maricaulaceae</taxon>
        <taxon>Hyphobacterium</taxon>
    </lineage>
</organism>
<reference evidence="2 3" key="1">
    <citation type="submission" date="2024-01" db="EMBL/GenBank/DDBJ databases">
        <title>Hyphobacterium bacterium isolated from marine sediment.</title>
        <authorList>
            <person name="Zhao S."/>
        </authorList>
    </citation>
    <scope>NUCLEOTIDE SEQUENCE [LARGE SCALE GENOMIC DNA]</scope>
    <source>
        <strain evidence="2 3">Y60-23</strain>
    </source>
</reference>
<evidence type="ECO:0000313" key="2">
    <source>
        <dbReference type="EMBL" id="MEE2566398.1"/>
    </source>
</evidence>
<keyword evidence="3" id="KW-1185">Reference proteome</keyword>
<protein>
    <recommendedName>
        <fullName evidence="4">CHASE3 domain-containing protein</fullName>
    </recommendedName>
</protein>
<comment type="caution">
    <text evidence="2">The sequence shown here is derived from an EMBL/GenBank/DDBJ whole genome shotgun (WGS) entry which is preliminary data.</text>
</comment>
<evidence type="ECO:0000313" key="3">
    <source>
        <dbReference type="Proteomes" id="UP001310692"/>
    </source>
</evidence>
<evidence type="ECO:0008006" key="4">
    <source>
        <dbReference type="Google" id="ProtNLM"/>
    </source>
</evidence>
<dbReference type="EMBL" id="JAZDRO010000002">
    <property type="protein sequence ID" value="MEE2566398.1"/>
    <property type="molecule type" value="Genomic_DNA"/>
</dbReference>
<name>A0ABU7LXX0_9PROT</name>
<proteinExistence type="predicted"/>
<dbReference type="Proteomes" id="UP001310692">
    <property type="component" value="Unassembled WGS sequence"/>
</dbReference>
<evidence type="ECO:0000256" key="1">
    <source>
        <dbReference type="SAM" id="Phobius"/>
    </source>
</evidence>
<accession>A0ABU7LXX0</accession>
<keyword evidence="1" id="KW-0472">Membrane</keyword>
<keyword evidence="1" id="KW-0812">Transmembrane</keyword>
<keyword evidence="1" id="KW-1133">Transmembrane helix</keyword>
<dbReference type="RefSeq" id="WP_330195939.1">
    <property type="nucleotide sequence ID" value="NZ_JAZDRO010000002.1"/>
</dbReference>
<gene>
    <name evidence="2" type="ORF">V0U35_06860</name>
</gene>
<sequence>MILARISRAIREQNWFAVALEFIIVVAGVLLAFQITAWNAARAEIEREAAYLHRLEAELTAITGELDSMETAINAYFNWIEIFFEGVETADPERAQEGSWGLNAITSVEIVNLEPAALREMISAGELTIIRNETLRAALSSIPQMHSNSQASLEQMASDLTPIAFEISGHFEARLDDVRDISQGGYGNQTIQFDFEAVSQNEQLLRRINYAALQNRFQAAHFVRYRTEIESIRDQVAAEIDARGF</sequence>